<evidence type="ECO:0000313" key="1">
    <source>
        <dbReference type="EMBL" id="JAD30505.1"/>
    </source>
</evidence>
<dbReference type="AlphaFoldDB" id="A0A0A8Z169"/>
<dbReference type="EMBL" id="GBRH01267390">
    <property type="protein sequence ID" value="JAD30505.1"/>
    <property type="molecule type" value="Transcribed_RNA"/>
</dbReference>
<accession>A0A0A8Z169</accession>
<organism evidence="1">
    <name type="scientific">Arundo donax</name>
    <name type="common">Giant reed</name>
    <name type="synonym">Donax arundinaceus</name>
    <dbReference type="NCBI Taxonomy" id="35708"/>
    <lineage>
        <taxon>Eukaryota</taxon>
        <taxon>Viridiplantae</taxon>
        <taxon>Streptophyta</taxon>
        <taxon>Embryophyta</taxon>
        <taxon>Tracheophyta</taxon>
        <taxon>Spermatophyta</taxon>
        <taxon>Magnoliopsida</taxon>
        <taxon>Liliopsida</taxon>
        <taxon>Poales</taxon>
        <taxon>Poaceae</taxon>
        <taxon>PACMAD clade</taxon>
        <taxon>Arundinoideae</taxon>
        <taxon>Arundineae</taxon>
        <taxon>Arundo</taxon>
    </lineage>
</organism>
<proteinExistence type="predicted"/>
<sequence length="18" mass="2087">MKKEFILVVSVSDFLYAP</sequence>
<protein>
    <submittedName>
        <fullName evidence="1">Uncharacterized protein</fullName>
    </submittedName>
</protein>
<reference evidence="1" key="1">
    <citation type="submission" date="2014-09" db="EMBL/GenBank/DDBJ databases">
        <authorList>
            <person name="Magalhaes I.L.F."/>
            <person name="Oliveira U."/>
            <person name="Santos F.R."/>
            <person name="Vidigal T.H.D.A."/>
            <person name="Brescovit A.D."/>
            <person name="Santos A.J."/>
        </authorList>
    </citation>
    <scope>NUCLEOTIDE SEQUENCE</scope>
    <source>
        <tissue evidence="1">Shoot tissue taken approximately 20 cm above the soil surface</tissue>
    </source>
</reference>
<name>A0A0A8Z169_ARUDO</name>
<reference evidence="1" key="2">
    <citation type="journal article" date="2015" name="Data Brief">
        <title>Shoot transcriptome of the giant reed, Arundo donax.</title>
        <authorList>
            <person name="Barrero R.A."/>
            <person name="Guerrero F.D."/>
            <person name="Moolhuijzen P."/>
            <person name="Goolsby J.A."/>
            <person name="Tidwell J."/>
            <person name="Bellgard S.E."/>
            <person name="Bellgard M.I."/>
        </authorList>
    </citation>
    <scope>NUCLEOTIDE SEQUENCE</scope>
    <source>
        <tissue evidence="1">Shoot tissue taken approximately 20 cm above the soil surface</tissue>
    </source>
</reference>